<reference evidence="1" key="1">
    <citation type="journal article" date="2014" name="Front. Microbiol.">
        <title>High frequency of phylogenetically diverse reductive dehalogenase-homologous genes in deep subseafloor sedimentary metagenomes.</title>
        <authorList>
            <person name="Kawai M."/>
            <person name="Futagami T."/>
            <person name="Toyoda A."/>
            <person name="Takaki Y."/>
            <person name="Nishi S."/>
            <person name="Hori S."/>
            <person name="Arai W."/>
            <person name="Tsubouchi T."/>
            <person name="Morono Y."/>
            <person name="Uchiyama I."/>
            <person name="Ito T."/>
            <person name="Fujiyama A."/>
            <person name="Inagaki F."/>
            <person name="Takami H."/>
        </authorList>
    </citation>
    <scope>NUCLEOTIDE SEQUENCE</scope>
    <source>
        <strain evidence="1">Expedition CK06-06</strain>
    </source>
</reference>
<protein>
    <submittedName>
        <fullName evidence="1">Uncharacterized protein</fullName>
    </submittedName>
</protein>
<evidence type="ECO:0000313" key="1">
    <source>
        <dbReference type="EMBL" id="GAI02025.1"/>
    </source>
</evidence>
<gene>
    <name evidence="1" type="ORF">S03H2_70106</name>
</gene>
<organism evidence="1">
    <name type="scientific">marine sediment metagenome</name>
    <dbReference type="NCBI Taxonomy" id="412755"/>
    <lineage>
        <taxon>unclassified sequences</taxon>
        <taxon>metagenomes</taxon>
        <taxon>ecological metagenomes</taxon>
    </lineage>
</organism>
<dbReference type="AlphaFoldDB" id="X1LI39"/>
<dbReference type="EMBL" id="BARU01046486">
    <property type="protein sequence ID" value="GAI02025.1"/>
    <property type="molecule type" value="Genomic_DNA"/>
</dbReference>
<proteinExistence type="predicted"/>
<accession>X1LI39</accession>
<sequence>MKLSLRKVALKKQVEEEAGVKKEVIPGGRLKITDRDGNVIIREPYPWEVEGN</sequence>
<comment type="caution">
    <text evidence="1">The sequence shown here is derived from an EMBL/GenBank/DDBJ whole genome shotgun (WGS) entry which is preliminary data.</text>
</comment>
<name>X1LI39_9ZZZZ</name>